<keyword evidence="1" id="KW-0479">Metal-binding</keyword>
<dbReference type="PROSITE" id="PS50966">
    <property type="entry name" value="ZF_SWIM"/>
    <property type="match status" value="1"/>
</dbReference>
<keyword evidence="7" id="KW-1185">Reference proteome</keyword>
<dbReference type="Pfam" id="PF04434">
    <property type="entry name" value="SWIM"/>
    <property type="match status" value="1"/>
</dbReference>
<name>A0AAW1X395_RUBAR</name>
<dbReference type="PANTHER" id="PTHR47718:SF15">
    <property type="entry name" value="PROTEIN FAR1-RELATED SEQUENCE 5-LIKE"/>
    <property type="match status" value="1"/>
</dbReference>
<evidence type="ECO:0000259" key="5">
    <source>
        <dbReference type="PROSITE" id="PS50966"/>
    </source>
</evidence>
<dbReference type="Proteomes" id="UP001457282">
    <property type="component" value="Unassembled WGS sequence"/>
</dbReference>
<gene>
    <name evidence="6" type="ORF">M0R45_018672</name>
</gene>
<dbReference type="InterPro" id="IPR007527">
    <property type="entry name" value="Znf_SWIM"/>
</dbReference>
<dbReference type="GO" id="GO:0008270">
    <property type="term" value="F:zinc ion binding"/>
    <property type="evidence" value="ECO:0007669"/>
    <property type="project" value="UniProtKB-KW"/>
</dbReference>
<accession>A0AAW1X395</accession>
<evidence type="ECO:0000256" key="3">
    <source>
        <dbReference type="ARBA" id="ARBA00022833"/>
    </source>
</evidence>
<evidence type="ECO:0000256" key="1">
    <source>
        <dbReference type="ARBA" id="ARBA00022723"/>
    </source>
</evidence>
<sequence length="795" mass="91902">MESEDVTMEFVEVQQGDEHYSDTSMSQCESDTEQLLERSARDVPLDINGKKYEDLALEDFQNTIFETTEEAEDFYDNYSLAIGFSIRKNKKDTGVDGNITRRRWVCSKQGKRDKKWYDNPNKKKRARKRETRENCKAAFTVRYSKERCGYFVSEFRTEHSHQCAAGDHVHFLRSHRVVKESDVAQVTAMREASIKTSFAYEYMVHQAGGYEYVGFTIKDLYNKMDYARQEAILDGDAQAAIAFMNAKAQQDPEFYCKFNVDSEGRLANMFWRDSGSLYDYNCFSDVLEFDTTYKTNIYDRPLAVFVGSNNHRATILFGCSLLVDETVETYTWLLKTFLHSMKGKKPVSIMTDGDEAMRRSIVDVLPESRHRLCAWHIAKNLQDNIKDPDIRSDFRKCIYKNMSPQEWEETWNNMLATHGIADNAWINMMYKKRERWAEAFNVGHFFGGMSSTQRCEGMHKNLKKGVGKFCKLYEVMPRVDKALCRLREKAKKDDFDNMNSTPVLETHMRVMEKEVADIFTHDLYLLIKDEIGKENKFVISRVEKSTDKKLYLLAQYNHPNREWSVDMYHTSPKMEMICSCKMFESDGIPCRHIFCVLKSEHIDKFPAALVNKRWTKKARSEIIVPIPGSSEGVSPKVRQTARFSSLTSRMDQICYKASMAEDEDFRKISVELDKLSIMVGKFKLREDEFIPNEGGIGTVIRDPEVAKTKVRNDNATVDRDKSTGERRCTYCHELGHNRRGCEARKLAERRVASESATTENILQSQTMTECTVDLLSSCIESPPATSTSQPGIHHH</sequence>
<dbReference type="Pfam" id="PF10551">
    <property type="entry name" value="MULE"/>
    <property type="match status" value="1"/>
</dbReference>
<keyword evidence="2 4" id="KW-0863">Zinc-finger</keyword>
<dbReference type="EMBL" id="JBEDUW010000004">
    <property type="protein sequence ID" value="KAK9931396.1"/>
    <property type="molecule type" value="Genomic_DNA"/>
</dbReference>
<dbReference type="Pfam" id="PF03101">
    <property type="entry name" value="FAR1"/>
    <property type="match status" value="1"/>
</dbReference>
<comment type="caution">
    <text evidence="6">The sequence shown here is derived from an EMBL/GenBank/DDBJ whole genome shotgun (WGS) entry which is preliminary data.</text>
</comment>
<evidence type="ECO:0000256" key="2">
    <source>
        <dbReference type="ARBA" id="ARBA00022771"/>
    </source>
</evidence>
<dbReference type="PANTHER" id="PTHR47718">
    <property type="entry name" value="OS01G0519700 PROTEIN"/>
    <property type="match status" value="1"/>
</dbReference>
<dbReference type="InterPro" id="IPR004330">
    <property type="entry name" value="FAR1_DNA_bnd_dom"/>
</dbReference>
<dbReference type="AlphaFoldDB" id="A0AAW1X395"/>
<feature type="domain" description="SWIM-type" evidence="5">
    <location>
        <begin position="563"/>
        <end position="601"/>
    </location>
</feature>
<protein>
    <recommendedName>
        <fullName evidence="5">SWIM-type domain-containing protein</fullName>
    </recommendedName>
</protein>
<dbReference type="SMART" id="SM00575">
    <property type="entry name" value="ZnF_PMZ"/>
    <property type="match status" value="1"/>
</dbReference>
<keyword evidence="3" id="KW-0862">Zinc</keyword>
<evidence type="ECO:0000256" key="4">
    <source>
        <dbReference type="PROSITE-ProRule" id="PRU00325"/>
    </source>
</evidence>
<evidence type="ECO:0000313" key="7">
    <source>
        <dbReference type="Proteomes" id="UP001457282"/>
    </source>
</evidence>
<organism evidence="6 7">
    <name type="scientific">Rubus argutus</name>
    <name type="common">Southern blackberry</name>
    <dbReference type="NCBI Taxonomy" id="59490"/>
    <lineage>
        <taxon>Eukaryota</taxon>
        <taxon>Viridiplantae</taxon>
        <taxon>Streptophyta</taxon>
        <taxon>Embryophyta</taxon>
        <taxon>Tracheophyta</taxon>
        <taxon>Spermatophyta</taxon>
        <taxon>Magnoliopsida</taxon>
        <taxon>eudicotyledons</taxon>
        <taxon>Gunneridae</taxon>
        <taxon>Pentapetalae</taxon>
        <taxon>rosids</taxon>
        <taxon>fabids</taxon>
        <taxon>Rosales</taxon>
        <taxon>Rosaceae</taxon>
        <taxon>Rosoideae</taxon>
        <taxon>Rosoideae incertae sedis</taxon>
        <taxon>Rubus</taxon>
    </lineage>
</organism>
<dbReference type="InterPro" id="IPR006564">
    <property type="entry name" value="Znf_PMZ"/>
</dbReference>
<dbReference type="InterPro" id="IPR018289">
    <property type="entry name" value="MULE_transposase_dom"/>
</dbReference>
<proteinExistence type="predicted"/>
<evidence type="ECO:0000313" key="6">
    <source>
        <dbReference type="EMBL" id="KAK9931396.1"/>
    </source>
</evidence>
<reference evidence="6 7" key="1">
    <citation type="journal article" date="2023" name="G3 (Bethesda)">
        <title>A chromosome-length genome assembly and annotation of blackberry (Rubus argutus, cv. 'Hillquist').</title>
        <authorList>
            <person name="Bruna T."/>
            <person name="Aryal R."/>
            <person name="Dudchenko O."/>
            <person name="Sargent D.J."/>
            <person name="Mead D."/>
            <person name="Buti M."/>
            <person name="Cavallini A."/>
            <person name="Hytonen T."/>
            <person name="Andres J."/>
            <person name="Pham M."/>
            <person name="Weisz D."/>
            <person name="Mascagni F."/>
            <person name="Usai G."/>
            <person name="Natali L."/>
            <person name="Bassil N."/>
            <person name="Fernandez G.E."/>
            <person name="Lomsadze A."/>
            <person name="Armour M."/>
            <person name="Olukolu B."/>
            <person name="Poorten T."/>
            <person name="Britton C."/>
            <person name="Davik J."/>
            <person name="Ashrafi H."/>
            <person name="Aiden E.L."/>
            <person name="Borodovsky M."/>
            <person name="Worthington M."/>
        </authorList>
    </citation>
    <scope>NUCLEOTIDE SEQUENCE [LARGE SCALE GENOMIC DNA]</scope>
    <source>
        <strain evidence="6">PI 553951</strain>
    </source>
</reference>